<reference evidence="5" key="1">
    <citation type="submission" date="2022-01" db="EMBL/GenBank/DDBJ databases">
        <title>Genome-Based Taxonomic Classification of the Phylum Actinobacteria.</title>
        <authorList>
            <person name="Gao Y."/>
        </authorList>
    </citation>
    <scope>NUCLEOTIDE SEQUENCE</scope>
    <source>
        <strain evidence="5">KLBMP 8922</strain>
    </source>
</reference>
<dbReference type="InterPro" id="IPR027788">
    <property type="entry name" value="Alpha/beta-hydrolase_N_dom"/>
</dbReference>
<evidence type="ECO:0000313" key="6">
    <source>
        <dbReference type="Proteomes" id="UP001165378"/>
    </source>
</evidence>
<keyword evidence="6" id="KW-1185">Reference proteome</keyword>
<dbReference type="EMBL" id="JAKFHA010000005">
    <property type="protein sequence ID" value="MCF2527824.1"/>
    <property type="molecule type" value="Genomic_DNA"/>
</dbReference>
<feature type="transmembrane region" description="Helical" evidence="2">
    <location>
        <begin position="217"/>
        <end position="238"/>
    </location>
</feature>
<dbReference type="InterPro" id="IPR029058">
    <property type="entry name" value="AB_hydrolase_fold"/>
</dbReference>
<feature type="transmembrane region" description="Helical" evidence="2">
    <location>
        <begin position="136"/>
        <end position="156"/>
    </location>
</feature>
<feature type="domain" description="Alpha/beta-hydrolase N-terminal" evidence="4">
    <location>
        <begin position="86"/>
        <end position="294"/>
    </location>
</feature>
<organism evidence="5 6">
    <name type="scientific">Yinghuangia soli</name>
    <dbReference type="NCBI Taxonomy" id="2908204"/>
    <lineage>
        <taxon>Bacteria</taxon>
        <taxon>Bacillati</taxon>
        <taxon>Actinomycetota</taxon>
        <taxon>Actinomycetes</taxon>
        <taxon>Kitasatosporales</taxon>
        <taxon>Streptomycetaceae</taxon>
        <taxon>Yinghuangia</taxon>
    </lineage>
</organism>
<comment type="caution">
    <text evidence="5">The sequence shown here is derived from an EMBL/GenBank/DDBJ whole genome shotgun (WGS) entry which is preliminary data.</text>
</comment>
<feature type="transmembrane region" description="Helical" evidence="2">
    <location>
        <begin position="176"/>
        <end position="197"/>
    </location>
</feature>
<feature type="transmembrane region" description="Helical" evidence="2">
    <location>
        <begin position="72"/>
        <end position="91"/>
    </location>
</feature>
<evidence type="ECO:0000313" key="5">
    <source>
        <dbReference type="EMBL" id="MCF2527824.1"/>
    </source>
</evidence>
<name>A0AA41PXT5_9ACTN</name>
<protein>
    <submittedName>
        <fullName evidence="5">Alpha/beta-hydrolase family protein</fullName>
    </submittedName>
</protein>
<feature type="transmembrane region" description="Helical" evidence="2">
    <location>
        <begin position="97"/>
        <end position="124"/>
    </location>
</feature>
<dbReference type="Pfam" id="PF10081">
    <property type="entry name" value="Abhydrolase_9"/>
    <property type="match status" value="1"/>
</dbReference>
<dbReference type="InterPro" id="IPR027787">
    <property type="entry name" value="Alpha/beta-hydrolase_catalytic"/>
</dbReference>
<dbReference type="Proteomes" id="UP001165378">
    <property type="component" value="Unassembled WGS sequence"/>
</dbReference>
<keyword evidence="2" id="KW-0812">Transmembrane</keyword>
<keyword evidence="2" id="KW-0472">Membrane</keyword>
<keyword evidence="2" id="KW-1133">Transmembrane helix</keyword>
<accession>A0AA41PXT5</accession>
<dbReference type="Pfam" id="PF15420">
    <property type="entry name" value="Abhydrolase_9_N"/>
    <property type="match status" value="1"/>
</dbReference>
<evidence type="ECO:0000259" key="3">
    <source>
        <dbReference type="Pfam" id="PF10081"/>
    </source>
</evidence>
<evidence type="ECO:0000256" key="1">
    <source>
        <dbReference type="SAM" id="MobiDB-lite"/>
    </source>
</evidence>
<proteinExistence type="predicted"/>
<dbReference type="RefSeq" id="WP_235051997.1">
    <property type="nucleotide sequence ID" value="NZ_JAKFHA010000005.1"/>
</dbReference>
<gene>
    <name evidence="5" type="ORF">LZ495_11425</name>
</gene>
<evidence type="ECO:0000256" key="2">
    <source>
        <dbReference type="SAM" id="Phobius"/>
    </source>
</evidence>
<feature type="region of interest" description="Disordered" evidence="1">
    <location>
        <begin position="1"/>
        <end position="21"/>
    </location>
</feature>
<sequence>MSEPGSPPSATEAPDAAVQVGGPAPRFRRGAALRGAVAGGARTVGRKLAAWARHPYRDPVDPARLVRRWPDLTACCLAVLFFWASLTPSLLPRPWYFQGLVGGITGAIGYALGASASGAVRLATKRRPSSVWRTRLWQGFYVLAIPVTFAGVVWSAEAQERLRELQSLPPSAPWNGPLIVLIAVVVAGTLVVLGRAVRLLTRRVIRWLRRLLPRPVAYALGVAVCGLLLSFAVFDVVWERGVIGLADQASRKINSTLDRGVRQPVSPLVSGSPESLVRWDELGAEGRKFISAVPDAAEISAFTGRPALDPIRVYIGEEPAREDFPGMAELAVRELDRTGGFDRQVVALLGTTGSGWIDRGIPKPLEYMYGGDTAMAALQYSYLPSWMSFLVDRGRAERASQALFDAVSARIAALPPDRRPKLVVAGESLGAYATDHAFDSVDALLTRTDGALFIGPPNASPLWRHIVADREPGSPVWRPVYEQGRNIRFAQFPETDLAVPPGPWESPRVVYLQNASDPVVWWNPGLLFEEPAILKPPFGPDITDEVDWFPLVTFWQTTVDLAVSFGAPPPHGHRYGQNATLGWGAVLPPEGWTEVDSLRLKAHFESAK</sequence>
<dbReference type="AlphaFoldDB" id="A0AA41PXT5"/>
<evidence type="ECO:0000259" key="4">
    <source>
        <dbReference type="Pfam" id="PF15420"/>
    </source>
</evidence>
<dbReference type="SUPFAM" id="SSF53474">
    <property type="entry name" value="alpha/beta-Hydrolases"/>
    <property type="match status" value="1"/>
</dbReference>
<feature type="domain" description="Alpha/beta-hydrolase catalytic" evidence="3">
    <location>
        <begin position="311"/>
        <end position="599"/>
    </location>
</feature>